<sequence length="70" mass="8371">MKLNTLKDFDTVARTKVTEYSEGYSNGYNALLSNLKVEGIKWFKELKFDEEEGVWNIWKEFFNITKRDLK</sequence>
<accession>A0A0F9QVZ7</accession>
<dbReference type="EMBL" id="LAZR01001217">
    <property type="protein sequence ID" value="KKN48530.1"/>
    <property type="molecule type" value="Genomic_DNA"/>
</dbReference>
<reference evidence="1" key="1">
    <citation type="journal article" date="2015" name="Nature">
        <title>Complex archaea that bridge the gap between prokaryotes and eukaryotes.</title>
        <authorList>
            <person name="Spang A."/>
            <person name="Saw J.H."/>
            <person name="Jorgensen S.L."/>
            <person name="Zaremba-Niedzwiedzka K."/>
            <person name="Martijn J."/>
            <person name="Lind A.E."/>
            <person name="van Eijk R."/>
            <person name="Schleper C."/>
            <person name="Guy L."/>
            <person name="Ettema T.J."/>
        </authorList>
    </citation>
    <scope>NUCLEOTIDE SEQUENCE</scope>
</reference>
<gene>
    <name evidence="1" type="ORF">LCGC14_0652230</name>
</gene>
<proteinExistence type="predicted"/>
<dbReference type="AlphaFoldDB" id="A0A0F9QVZ7"/>
<protein>
    <submittedName>
        <fullName evidence="1">Uncharacterized protein</fullName>
    </submittedName>
</protein>
<organism evidence="1">
    <name type="scientific">marine sediment metagenome</name>
    <dbReference type="NCBI Taxonomy" id="412755"/>
    <lineage>
        <taxon>unclassified sequences</taxon>
        <taxon>metagenomes</taxon>
        <taxon>ecological metagenomes</taxon>
    </lineage>
</organism>
<comment type="caution">
    <text evidence="1">The sequence shown here is derived from an EMBL/GenBank/DDBJ whole genome shotgun (WGS) entry which is preliminary data.</text>
</comment>
<name>A0A0F9QVZ7_9ZZZZ</name>
<evidence type="ECO:0000313" key="1">
    <source>
        <dbReference type="EMBL" id="KKN48530.1"/>
    </source>
</evidence>